<dbReference type="Pfam" id="PF02954">
    <property type="entry name" value="HTH_8"/>
    <property type="match status" value="1"/>
</dbReference>
<dbReference type="GO" id="GO:0016301">
    <property type="term" value="F:kinase activity"/>
    <property type="evidence" value="ECO:0007669"/>
    <property type="project" value="UniProtKB-KW"/>
</dbReference>
<organism evidence="22 23">
    <name type="scientific">Phytophthora kernoviae 00238/432</name>
    <dbReference type="NCBI Taxonomy" id="1284355"/>
    <lineage>
        <taxon>Eukaryota</taxon>
        <taxon>Sar</taxon>
        <taxon>Stramenopiles</taxon>
        <taxon>Oomycota</taxon>
        <taxon>Peronosporomycetes</taxon>
        <taxon>Peronosporales</taxon>
        <taxon>Peronosporaceae</taxon>
        <taxon>Phytophthora</taxon>
    </lineage>
</organism>
<dbReference type="InterPro" id="IPR031475">
    <property type="entry name" value="NBD_C"/>
</dbReference>
<evidence type="ECO:0000256" key="17">
    <source>
        <dbReference type="SAM" id="Phobius"/>
    </source>
</evidence>
<keyword evidence="4" id="KW-0762">Sugar transport</keyword>
<evidence type="ECO:0000256" key="7">
    <source>
        <dbReference type="ARBA" id="ARBA00022723"/>
    </source>
</evidence>
<dbReference type="Gene3D" id="3.40.50.10840">
    <property type="entry name" value="Putative sugar-binding, N-terminal domain"/>
    <property type="match status" value="1"/>
</dbReference>
<keyword evidence="14" id="KW-0520">NAD</keyword>
<evidence type="ECO:0008006" key="24">
    <source>
        <dbReference type="Google" id="ProtNLM"/>
    </source>
</evidence>
<feature type="transmembrane region" description="Helical" evidence="17">
    <location>
        <begin position="374"/>
        <end position="396"/>
    </location>
</feature>
<dbReference type="AlphaFoldDB" id="A0A8J4SKI0"/>
<dbReference type="GO" id="GO:0005524">
    <property type="term" value="F:ATP binding"/>
    <property type="evidence" value="ECO:0007669"/>
    <property type="project" value="UniProtKB-KW"/>
</dbReference>
<dbReference type="InterPro" id="IPR037051">
    <property type="entry name" value="4-carb_acid_sugar_kinase_N_sf"/>
</dbReference>
<dbReference type="InterPro" id="IPR005255">
    <property type="entry name" value="PdxA_fam"/>
</dbReference>
<feature type="transmembrane region" description="Helical" evidence="17">
    <location>
        <begin position="345"/>
        <end position="368"/>
    </location>
</feature>
<evidence type="ECO:0000259" key="19">
    <source>
        <dbReference type="Pfam" id="PF06506"/>
    </source>
</evidence>
<keyword evidence="5" id="KW-0808">Transferase</keyword>
<dbReference type="Gene3D" id="1.10.10.60">
    <property type="entry name" value="Homeodomain-like"/>
    <property type="match status" value="1"/>
</dbReference>
<dbReference type="SUPFAM" id="SSF46689">
    <property type="entry name" value="Homeodomain-like"/>
    <property type="match status" value="1"/>
</dbReference>
<keyword evidence="8" id="KW-0547">Nucleotide-binding</keyword>
<dbReference type="EMBL" id="AOFI03000025">
    <property type="protein sequence ID" value="KAF4324109.1"/>
    <property type="molecule type" value="Genomic_DNA"/>
</dbReference>
<feature type="transmembrane region" description="Helical" evidence="17">
    <location>
        <begin position="497"/>
        <end position="518"/>
    </location>
</feature>
<evidence type="ECO:0000256" key="11">
    <source>
        <dbReference type="ARBA" id="ARBA00022847"/>
    </source>
</evidence>
<evidence type="ECO:0000256" key="10">
    <source>
        <dbReference type="ARBA" id="ARBA00022840"/>
    </source>
</evidence>
<evidence type="ECO:0000259" key="18">
    <source>
        <dbReference type="Pfam" id="PF02954"/>
    </source>
</evidence>
<dbReference type="Proteomes" id="UP000702964">
    <property type="component" value="Unassembled WGS sequence"/>
</dbReference>
<name>A0A8J4SKI0_9STRA</name>
<dbReference type="InterPro" id="IPR002197">
    <property type="entry name" value="HTH_Fis"/>
</dbReference>
<evidence type="ECO:0000313" key="22">
    <source>
        <dbReference type="EMBL" id="KAF4324109.1"/>
    </source>
</evidence>
<evidence type="ECO:0000256" key="1">
    <source>
        <dbReference type="ARBA" id="ARBA00005715"/>
    </source>
</evidence>
<evidence type="ECO:0000256" key="5">
    <source>
        <dbReference type="ARBA" id="ARBA00022679"/>
    </source>
</evidence>
<comment type="similarity">
    <text evidence="1">Belongs to the four-carbon acid sugar kinase family.</text>
</comment>
<reference evidence="22" key="1">
    <citation type="journal article" date="2015" name="Genom Data">
        <title>Draft genome sequences of Phytophthora kernoviae and Phytophthora ramorum lineage EU2 from Scotland.</title>
        <authorList>
            <person name="Sambles C."/>
            <person name="Schlenzig A."/>
            <person name="O'Neill P."/>
            <person name="Grant M."/>
            <person name="Studholme D.J."/>
        </authorList>
    </citation>
    <scope>NUCLEOTIDE SEQUENCE</scope>
    <source>
        <strain evidence="22">00238/432</strain>
    </source>
</reference>
<feature type="domain" description="DNA binding HTH" evidence="18">
    <location>
        <begin position="217"/>
        <end position="248"/>
    </location>
</feature>
<proteinExistence type="inferred from homology"/>
<evidence type="ECO:0000256" key="8">
    <source>
        <dbReference type="ARBA" id="ARBA00022741"/>
    </source>
</evidence>
<evidence type="ECO:0000256" key="13">
    <source>
        <dbReference type="ARBA" id="ARBA00023002"/>
    </source>
</evidence>
<evidence type="ECO:0000256" key="15">
    <source>
        <dbReference type="ARBA" id="ARBA00023136"/>
    </source>
</evidence>
<dbReference type="GO" id="GO:0015649">
    <property type="term" value="F:2-keto-3-deoxygluconate:proton symporter activity"/>
    <property type="evidence" value="ECO:0007669"/>
    <property type="project" value="InterPro"/>
</dbReference>
<reference evidence="22" key="2">
    <citation type="submission" date="2020-02" db="EMBL/GenBank/DDBJ databases">
        <authorList>
            <person name="Studholme D.J."/>
        </authorList>
    </citation>
    <scope>NUCLEOTIDE SEQUENCE</scope>
    <source>
        <strain evidence="22">00238/432</strain>
    </source>
</reference>
<dbReference type="GO" id="GO:0016020">
    <property type="term" value="C:membrane"/>
    <property type="evidence" value="ECO:0007669"/>
    <property type="project" value="InterPro"/>
</dbReference>
<feature type="transmembrane region" description="Helical" evidence="17">
    <location>
        <begin position="309"/>
        <end position="333"/>
    </location>
</feature>
<evidence type="ECO:0000313" key="23">
    <source>
        <dbReference type="Proteomes" id="UP000702964"/>
    </source>
</evidence>
<evidence type="ECO:0000256" key="2">
    <source>
        <dbReference type="ARBA" id="ARBA00022448"/>
    </source>
</evidence>
<dbReference type="GO" id="GO:0016491">
    <property type="term" value="F:oxidoreductase activity"/>
    <property type="evidence" value="ECO:0007669"/>
    <property type="project" value="UniProtKB-KW"/>
</dbReference>
<dbReference type="Gene3D" id="3.40.50.10660">
    <property type="entry name" value="PrpR receptor domain-like"/>
    <property type="match status" value="1"/>
</dbReference>
<dbReference type="Pfam" id="PF17042">
    <property type="entry name" value="NBD_C"/>
    <property type="match status" value="1"/>
</dbReference>
<dbReference type="NCBIfam" id="TIGR00557">
    <property type="entry name" value="pdxA"/>
    <property type="match status" value="1"/>
</dbReference>
<evidence type="ECO:0000256" key="12">
    <source>
        <dbReference type="ARBA" id="ARBA00022989"/>
    </source>
</evidence>
<protein>
    <recommendedName>
        <fullName evidence="24">4-hydroxythreonine-4-phosphate dehydrogenase</fullName>
    </recommendedName>
</protein>
<feature type="domain" description="Four-carbon acid sugar kinase N-terminal" evidence="20">
    <location>
        <begin position="530"/>
        <end position="753"/>
    </location>
</feature>
<gene>
    <name evidence="22" type="ORF">G195_002657</name>
</gene>
<feature type="domain" description="Signal transduction response regulator propionate catabolism activator N-terminal" evidence="19">
    <location>
        <begin position="1"/>
        <end position="134"/>
    </location>
</feature>
<keyword evidence="11" id="KW-0769">Symport</keyword>
<keyword evidence="7" id="KW-0479">Metal-binding</keyword>
<dbReference type="Gene3D" id="3.40.718.10">
    <property type="entry name" value="Isopropylmalate Dehydrogenase"/>
    <property type="match status" value="1"/>
</dbReference>
<dbReference type="InterPro" id="IPR004684">
    <property type="entry name" value="2keto-3dGluconate_permease"/>
</dbReference>
<dbReference type="Pfam" id="PF06506">
    <property type="entry name" value="PrpR_N"/>
    <property type="match status" value="1"/>
</dbReference>
<keyword evidence="16" id="KW-0119">Carbohydrate metabolism</keyword>
<keyword evidence="13" id="KW-0560">Oxidoreductase</keyword>
<dbReference type="InterPro" id="IPR010737">
    <property type="entry name" value="4-carb_acid_sugar_kinase_N"/>
</dbReference>
<evidence type="ECO:0000256" key="3">
    <source>
        <dbReference type="ARBA" id="ARBA00022475"/>
    </source>
</evidence>
<dbReference type="GO" id="GO:0051287">
    <property type="term" value="F:NAD binding"/>
    <property type="evidence" value="ECO:0007669"/>
    <property type="project" value="InterPro"/>
</dbReference>
<dbReference type="Pfam" id="PF03812">
    <property type="entry name" value="KdgT"/>
    <property type="match status" value="1"/>
</dbReference>
<dbReference type="SUPFAM" id="SSF159800">
    <property type="entry name" value="PrpR receptor domain-like"/>
    <property type="match status" value="1"/>
</dbReference>
<dbReference type="PANTHER" id="PTHR30004">
    <property type="entry name" value="4-HYDROXYTHREONINE-4-PHOSPHATE DEHYDROGENASE"/>
    <property type="match status" value="1"/>
</dbReference>
<evidence type="ECO:0000259" key="21">
    <source>
        <dbReference type="Pfam" id="PF17042"/>
    </source>
</evidence>
<feature type="transmembrane region" description="Helical" evidence="17">
    <location>
        <begin position="470"/>
        <end position="491"/>
    </location>
</feature>
<feature type="transmembrane region" description="Helical" evidence="17">
    <location>
        <begin position="247"/>
        <end position="270"/>
    </location>
</feature>
<feature type="domain" description="Four-carbon acid sugar kinase nucleotide binding" evidence="21">
    <location>
        <begin position="776"/>
        <end position="945"/>
    </location>
</feature>
<dbReference type="SUPFAM" id="SSF53659">
    <property type="entry name" value="Isocitrate/Isopropylmalate dehydrogenase-like"/>
    <property type="match status" value="1"/>
</dbReference>
<dbReference type="GO" id="GO:0043565">
    <property type="term" value="F:sequence-specific DNA binding"/>
    <property type="evidence" value="ECO:0007669"/>
    <property type="project" value="InterPro"/>
</dbReference>
<evidence type="ECO:0000256" key="9">
    <source>
        <dbReference type="ARBA" id="ARBA00022777"/>
    </source>
</evidence>
<dbReference type="GO" id="GO:0046872">
    <property type="term" value="F:metal ion binding"/>
    <property type="evidence" value="ECO:0007669"/>
    <property type="project" value="UniProtKB-KW"/>
</dbReference>
<dbReference type="PANTHER" id="PTHR30004:SF6">
    <property type="entry name" value="D-THREONATE 4-PHOSPHATE DEHYDROGENASE"/>
    <property type="match status" value="1"/>
</dbReference>
<keyword evidence="3" id="KW-1003">Cell membrane</keyword>
<dbReference type="InterPro" id="IPR010524">
    <property type="entry name" value="Sig_transdc_resp-reg_PrpR_N"/>
</dbReference>
<feature type="transmembrane region" description="Helical" evidence="17">
    <location>
        <begin position="435"/>
        <end position="458"/>
    </location>
</feature>
<keyword evidence="10" id="KW-0067">ATP-binding</keyword>
<sequence length="1263" mass="136294">MISRGGTAQLIKEAVTIPVIDVQLSGYDMIRSLTLASQFNGQTAIVGFANITSGAQSIIDLMELPLKVYTIRSSEEVARLLLELKASGYHQIVGDVITVNTAKTYGMEGLLIQSGKESILRALEDAQLVYRYLSKNHAVSIILNNLVTKEHPNLIILDDQNEVVFENLTDFEQNPLTDNHIYLTNTNLDFHQSQVQNVFIVDDYQLTVTANETTLKIEKEIIQFVLLEENNNQSKAADRLGINRATLWPLFVNSSSTLIALFLLIAGTQITFKTAGSSVGKGVTLLVFKWAVGAILGLIAIFFADSNGLFLGLAPLAIIAAMTNSNGGLYIALAGQYGKEDDKAAYPFLALSDGPFLTMVALSIFGAMGFANGMFSPMSFVAVLLPLIVGVIIGNLDRNLAEWLHKGSDKLVPFFAFSLGMGINFSSIIQGGLSGILLGVLTVLITGGVGFLLFRAIGWNPIVGASEGSTAGNAVGTPAAIVAANASFAPIAEIATVQIAASVVTTAILLPIFIGFLSKRLEKRDDCMKLAIIADDLTGANDSGVQLARHGLKTSVLFNMDEDNIRHYDAVVFDTDSRSITPEDAYQRVRQAAELLLRNGFNTIFKKMDSTMRGNIGIEIDALYDVIKPDFMMIAPGYPKNNRTILNGTHYLNGVPLADTEIANDPKTPVTLSYLPDLLKLQTKYEVGEIKVSDLESGTDHIKSLLETFKANNIPYILVDSTDEQHLEQVLSITSKLEYSFAWAGSAGIANYLPTHYGLGAKSAELNIPANSGPILTVVGSVNKNSREQLKLLLQKTNVSSIPFHSFKAVSGSADREQEIERVYEEVMAKAVEGNDVVLYSTAEQVDIELARATGEVRGLNHTEVSNEIVRAIGEICAKLLENGYFKGVSMTGGDTAKQICMKWNISGFELLDELEIGVPISKFIGIEDLHVITKAGGFGKPDVFIHAIEKLKGGVTEVYNNCNPLVIGDAKILERVLPVIGSSLKVNAIHEPSEAKYAFGTVDVIDLDLIPADLEYGKVSAVAGDAAFQFLAKAIDLAKKQQIHSICTAPLNKEALHLGGHLYPGHTEILADLTDTEDFSMMLTTPNLRVIHLTTHMGLIDAIASINPERTYTVVKLAHDTLKKAGFENPRVAVCGINPHAGENGLFGNGEEEEKLQPGIERAQKEGINVVGPLPADTLFFRAGRGDFDIVVACYHDQGHAPIKVMGIEEGVNITVGLKGGIIRTSVDHGTAFDIAGKNIADDKSMLAAIRSAIELAPKTQV</sequence>
<dbReference type="Pfam" id="PF07005">
    <property type="entry name" value="SBD_N"/>
    <property type="match status" value="1"/>
</dbReference>
<keyword evidence="2" id="KW-0813">Transport</keyword>
<keyword evidence="9" id="KW-0418">Kinase</keyword>
<evidence type="ECO:0000256" key="14">
    <source>
        <dbReference type="ARBA" id="ARBA00023027"/>
    </source>
</evidence>
<accession>A0A8J4SKI0</accession>
<evidence type="ECO:0000259" key="20">
    <source>
        <dbReference type="Pfam" id="PF07005"/>
    </source>
</evidence>
<evidence type="ECO:0000256" key="4">
    <source>
        <dbReference type="ARBA" id="ARBA00022597"/>
    </source>
</evidence>
<evidence type="ECO:0000256" key="16">
    <source>
        <dbReference type="ARBA" id="ARBA00023277"/>
    </source>
</evidence>
<dbReference type="InterPro" id="IPR009057">
    <property type="entry name" value="Homeodomain-like_sf"/>
</dbReference>
<feature type="transmembrane region" description="Helical" evidence="17">
    <location>
        <begin position="282"/>
        <end position="303"/>
    </location>
</feature>
<feature type="transmembrane region" description="Helical" evidence="17">
    <location>
        <begin position="411"/>
        <end position="429"/>
    </location>
</feature>
<evidence type="ECO:0000256" key="6">
    <source>
        <dbReference type="ARBA" id="ARBA00022692"/>
    </source>
</evidence>
<dbReference type="GO" id="GO:0000156">
    <property type="term" value="F:phosphorelay response regulator activity"/>
    <property type="evidence" value="ECO:0007669"/>
    <property type="project" value="InterPro"/>
</dbReference>
<dbReference type="Pfam" id="PF04166">
    <property type="entry name" value="PdxA"/>
    <property type="match status" value="1"/>
</dbReference>
<keyword evidence="6 17" id="KW-0812">Transmembrane</keyword>
<comment type="caution">
    <text evidence="22">The sequence shown here is derived from an EMBL/GenBank/DDBJ whole genome shotgun (WGS) entry which is preliminary data.</text>
</comment>
<dbReference type="SUPFAM" id="SSF142764">
    <property type="entry name" value="YgbK-like"/>
    <property type="match status" value="1"/>
</dbReference>
<keyword evidence="15 17" id="KW-0472">Membrane</keyword>
<keyword evidence="12 17" id="KW-1133">Transmembrane helix</keyword>